<name>A0A0N9MHM7_PSEPU</name>
<reference evidence="2" key="2">
    <citation type="submission" date="2015-01" db="EMBL/GenBank/DDBJ databases">
        <authorList>
            <person name="Xiang T."/>
            <person name="Song Y."/>
            <person name="Huang L."/>
            <person name="Wang B."/>
            <person name="Wu P."/>
        </authorList>
    </citation>
    <scope>NUCLEOTIDE SEQUENCE</scope>
    <source>
        <strain evidence="2">RW10S2</strain>
    </source>
</reference>
<feature type="region of interest" description="Disordered" evidence="1">
    <location>
        <begin position="402"/>
        <end position="478"/>
    </location>
</feature>
<evidence type="ECO:0000256" key="1">
    <source>
        <dbReference type="SAM" id="MobiDB-lite"/>
    </source>
</evidence>
<reference evidence="2" key="1">
    <citation type="journal article" date="2015" name="Genome Biol. Evol.">
        <title>Different Ancestries of R Tailocins in Rhizospheric Pseudomonas Isolates.</title>
        <authorList>
            <person name="Ghequire M.G."/>
            <person name="Dillen Y."/>
            <person name="Lambrichts I."/>
            <person name="Proost P."/>
            <person name="Wattiez R."/>
            <person name="De Mot R."/>
        </authorList>
    </citation>
    <scope>NUCLEOTIDE SEQUENCE</scope>
    <source>
        <strain evidence="2">RW10S2</strain>
    </source>
</reference>
<organism evidence="2">
    <name type="scientific">Pseudomonas putida</name>
    <name type="common">Arthrobacter siderocapsulatus</name>
    <dbReference type="NCBI Taxonomy" id="303"/>
    <lineage>
        <taxon>Bacteria</taxon>
        <taxon>Pseudomonadati</taxon>
        <taxon>Pseudomonadota</taxon>
        <taxon>Gammaproteobacteria</taxon>
        <taxon>Pseudomonadales</taxon>
        <taxon>Pseudomonadaceae</taxon>
        <taxon>Pseudomonas</taxon>
    </lineage>
</organism>
<gene>
    <name evidence="2" type="primary">ptbN</name>
</gene>
<sequence>MANKSGIALGEAVASGSAFPGALDDYRARFTDHWAPYGKALQSFSSPLDIWRPGPYPSVVPQLSNWQGLTPALEHQPLPLAEQGWRASNSPPFELPAQIVHAYPQPRPRADSTPRINADAPEARQGVVSGEGEAVSSASADPTPSRATARTRAGAAAKEAASATKLDLGLKLFHTASTATTAKEQAVGYLSAVGSAVGTIGGKALGAAVPRWGTMVSEVGGVAFGMAGDKLGAWAGERVTNPASATAKDKPPSTPVSTQSKPDADPYSTLSGSVRDALTTAAVVGGGYASWEVLKRRYTNPGAVAGTAKGVAENLKALKIPLASMFIEAGAKAAYTYGTAQTREEKWSGYGGAAGGLILGGALGAAGSLLGPIGTTIGMSVGNFVGDQVGSAVGKYLATQYQEPASTEQPVRRGLPAKASGTAKEQSPERARSSGPPSPLRPAGLMAQFATAASVSSQRRPSMLTRPKPGSTADTAGMDKALVRDLLRRPVDEGRPPSAAAKHRVAGAIAEPRAWPPAIPGLSLVPGIVPSPRFESPGASVAPAAIKVELPRSPQKPSRPAAVLGLPKVAVQASASGRSAVMDKLAVEVQIPAAQLSVPPQASVLPDAPPQAPAQPVITSGAGQPFNFTTNIPITLQGAAVAHDQLATDLELAVRRVLEERQRADEARLADPLRQF</sequence>
<feature type="compositionally biased region" description="Polar residues" evidence="1">
    <location>
        <begin position="451"/>
        <end position="460"/>
    </location>
</feature>
<feature type="region of interest" description="Disordered" evidence="1">
    <location>
        <begin position="242"/>
        <end position="269"/>
    </location>
</feature>
<feature type="region of interest" description="Disordered" evidence="1">
    <location>
        <begin position="105"/>
        <end position="148"/>
    </location>
</feature>
<feature type="compositionally biased region" description="Low complexity" evidence="1">
    <location>
        <begin position="126"/>
        <end position="148"/>
    </location>
</feature>
<dbReference type="AlphaFoldDB" id="A0A0N9MHM7"/>
<accession>A0A0N9MHM7</accession>
<proteinExistence type="predicted"/>
<evidence type="ECO:0000313" key="2">
    <source>
        <dbReference type="EMBL" id="ALG76577.1"/>
    </source>
</evidence>
<dbReference type="EMBL" id="KP698093">
    <property type="protein sequence ID" value="ALG76577.1"/>
    <property type="molecule type" value="Genomic_DNA"/>
</dbReference>
<protein>
    <submittedName>
        <fullName evidence="2">Putative tail length determination protein</fullName>
    </submittedName>
</protein>